<feature type="signal peptide" evidence="2">
    <location>
        <begin position="1"/>
        <end position="20"/>
    </location>
</feature>
<evidence type="ECO:0000256" key="2">
    <source>
        <dbReference type="SAM" id="SignalP"/>
    </source>
</evidence>
<feature type="chain" id="PRO_5042058525" description="Secreted protein" evidence="2">
    <location>
        <begin position="21"/>
        <end position="128"/>
    </location>
</feature>
<comment type="caution">
    <text evidence="3">The sequence shown here is derived from an EMBL/GenBank/DDBJ whole genome shotgun (WGS) entry which is preliminary data.</text>
</comment>
<evidence type="ECO:0000313" key="4">
    <source>
        <dbReference type="Proteomes" id="UP001218188"/>
    </source>
</evidence>
<proteinExistence type="predicted"/>
<dbReference type="EMBL" id="JARJCM010000002">
    <property type="protein sequence ID" value="KAJ7046820.1"/>
    <property type="molecule type" value="Genomic_DNA"/>
</dbReference>
<evidence type="ECO:0000313" key="3">
    <source>
        <dbReference type="EMBL" id="KAJ7046820.1"/>
    </source>
</evidence>
<reference evidence="3" key="1">
    <citation type="submission" date="2023-03" db="EMBL/GenBank/DDBJ databases">
        <title>Massive genome expansion in bonnet fungi (Mycena s.s.) driven by repeated elements and novel gene families across ecological guilds.</title>
        <authorList>
            <consortium name="Lawrence Berkeley National Laboratory"/>
            <person name="Harder C.B."/>
            <person name="Miyauchi S."/>
            <person name="Viragh M."/>
            <person name="Kuo A."/>
            <person name="Thoen E."/>
            <person name="Andreopoulos B."/>
            <person name="Lu D."/>
            <person name="Skrede I."/>
            <person name="Drula E."/>
            <person name="Henrissat B."/>
            <person name="Morin E."/>
            <person name="Kohler A."/>
            <person name="Barry K."/>
            <person name="LaButti K."/>
            <person name="Morin E."/>
            <person name="Salamov A."/>
            <person name="Lipzen A."/>
            <person name="Mereny Z."/>
            <person name="Hegedus B."/>
            <person name="Baldrian P."/>
            <person name="Stursova M."/>
            <person name="Weitz H."/>
            <person name="Taylor A."/>
            <person name="Grigoriev I.V."/>
            <person name="Nagy L.G."/>
            <person name="Martin F."/>
            <person name="Kauserud H."/>
        </authorList>
    </citation>
    <scope>NUCLEOTIDE SEQUENCE</scope>
    <source>
        <strain evidence="3">CBHHK200</strain>
    </source>
</reference>
<evidence type="ECO:0008006" key="5">
    <source>
        <dbReference type="Google" id="ProtNLM"/>
    </source>
</evidence>
<name>A0AAD6XG20_9AGAR</name>
<evidence type="ECO:0000256" key="1">
    <source>
        <dbReference type="SAM" id="MobiDB-lite"/>
    </source>
</evidence>
<feature type="compositionally biased region" description="Basic and acidic residues" evidence="1">
    <location>
        <begin position="67"/>
        <end position="81"/>
    </location>
</feature>
<gene>
    <name evidence="3" type="ORF">C8F04DRAFT_1061830</name>
</gene>
<keyword evidence="2" id="KW-0732">Signal</keyword>
<feature type="region of interest" description="Disordered" evidence="1">
    <location>
        <begin position="55"/>
        <end position="82"/>
    </location>
</feature>
<sequence>MKRASLPLAYCLPLVPIFSCALYEDPRLITEICQINLQRIPMPPKLFTLRARKYPSDGRWQGQQNRRHSEEEKKPKDKPFDHYLGQECNTARVLGVAQCAYVPSTRNFIFGRQLRTAAHGLRNGFHDN</sequence>
<keyword evidence="4" id="KW-1185">Reference proteome</keyword>
<protein>
    <recommendedName>
        <fullName evidence="5">Secreted protein</fullName>
    </recommendedName>
</protein>
<dbReference type="AlphaFoldDB" id="A0AAD6XG20"/>
<accession>A0AAD6XG20</accession>
<organism evidence="3 4">
    <name type="scientific">Mycena alexandri</name>
    <dbReference type="NCBI Taxonomy" id="1745969"/>
    <lineage>
        <taxon>Eukaryota</taxon>
        <taxon>Fungi</taxon>
        <taxon>Dikarya</taxon>
        <taxon>Basidiomycota</taxon>
        <taxon>Agaricomycotina</taxon>
        <taxon>Agaricomycetes</taxon>
        <taxon>Agaricomycetidae</taxon>
        <taxon>Agaricales</taxon>
        <taxon>Marasmiineae</taxon>
        <taxon>Mycenaceae</taxon>
        <taxon>Mycena</taxon>
    </lineage>
</organism>
<dbReference type="Proteomes" id="UP001218188">
    <property type="component" value="Unassembled WGS sequence"/>
</dbReference>